<keyword evidence="3" id="KW-1185">Reference proteome</keyword>
<feature type="region of interest" description="Disordered" evidence="1">
    <location>
        <begin position="37"/>
        <end position="78"/>
    </location>
</feature>
<dbReference type="AlphaFoldDB" id="K0R1P8"/>
<feature type="compositionally biased region" description="Basic and acidic residues" evidence="1">
    <location>
        <begin position="69"/>
        <end position="78"/>
    </location>
</feature>
<sequence>AAGSSRDRAHDLTSTPRTAAPAARTWRLTCSVQHRLSPFSSHVPPFPSAGASRSASSSRNEPAPESFPEPDRPAHPST</sequence>
<proteinExistence type="predicted"/>
<organism evidence="2 3">
    <name type="scientific">Thalassiosira oceanica</name>
    <name type="common">Marine diatom</name>
    <dbReference type="NCBI Taxonomy" id="159749"/>
    <lineage>
        <taxon>Eukaryota</taxon>
        <taxon>Sar</taxon>
        <taxon>Stramenopiles</taxon>
        <taxon>Ochrophyta</taxon>
        <taxon>Bacillariophyta</taxon>
        <taxon>Coscinodiscophyceae</taxon>
        <taxon>Thalassiosirophycidae</taxon>
        <taxon>Thalassiosirales</taxon>
        <taxon>Thalassiosiraceae</taxon>
        <taxon>Thalassiosira</taxon>
    </lineage>
</organism>
<dbReference type="EMBL" id="AGNL01049112">
    <property type="protein sequence ID" value="EJK44874.1"/>
    <property type="molecule type" value="Genomic_DNA"/>
</dbReference>
<dbReference type="Proteomes" id="UP000266841">
    <property type="component" value="Unassembled WGS sequence"/>
</dbReference>
<accession>K0R1P8</accession>
<evidence type="ECO:0000313" key="3">
    <source>
        <dbReference type="Proteomes" id="UP000266841"/>
    </source>
</evidence>
<comment type="caution">
    <text evidence="2">The sequence shown here is derived from an EMBL/GenBank/DDBJ whole genome shotgun (WGS) entry which is preliminary data.</text>
</comment>
<name>K0R1P8_THAOC</name>
<feature type="compositionally biased region" description="Basic and acidic residues" evidence="1">
    <location>
        <begin position="1"/>
        <end position="11"/>
    </location>
</feature>
<evidence type="ECO:0000256" key="1">
    <source>
        <dbReference type="SAM" id="MobiDB-lite"/>
    </source>
</evidence>
<feature type="compositionally biased region" description="Low complexity" evidence="1">
    <location>
        <begin position="37"/>
        <end position="66"/>
    </location>
</feature>
<feature type="non-terminal residue" evidence="2">
    <location>
        <position position="1"/>
    </location>
</feature>
<reference evidence="2 3" key="1">
    <citation type="journal article" date="2012" name="Genome Biol.">
        <title>Genome and low-iron response of an oceanic diatom adapted to chronic iron limitation.</title>
        <authorList>
            <person name="Lommer M."/>
            <person name="Specht M."/>
            <person name="Roy A.S."/>
            <person name="Kraemer L."/>
            <person name="Andreson R."/>
            <person name="Gutowska M.A."/>
            <person name="Wolf J."/>
            <person name="Bergner S.V."/>
            <person name="Schilhabel M.B."/>
            <person name="Klostermeier U.C."/>
            <person name="Beiko R.G."/>
            <person name="Rosenstiel P."/>
            <person name="Hippler M."/>
            <person name="Laroche J."/>
        </authorList>
    </citation>
    <scope>NUCLEOTIDE SEQUENCE [LARGE SCALE GENOMIC DNA]</scope>
    <source>
        <strain evidence="2 3">CCMP1005</strain>
    </source>
</reference>
<gene>
    <name evidence="2" type="ORF">THAOC_36553</name>
</gene>
<feature type="region of interest" description="Disordered" evidence="1">
    <location>
        <begin position="1"/>
        <end position="23"/>
    </location>
</feature>
<evidence type="ECO:0000313" key="2">
    <source>
        <dbReference type="EMBL" id="EJK44874.1"/>
    </source>
</evidence>
<protein>
    <submittedName>
        <fullName evidence="2">Uncharacterized protein</fullName>
    </submittedName>
</protein>
<feature type="compositionally biased region" description="Low complexity" evidence="1">
    <location>
        <begin position="13"/>
        <end position="23"/>
    </location>
</feature>